<protein>
    <submittedName>
        <fullName evidence="3">Uncharacterized protein</fullName>
    </submittedName>
</protein>
<dbReference type="AlphaFoldDB" id="A0A7E4V3M4"/>
<feature type="compositionally biased region" description="Polar residues" evidence="1">
    <location>
        <begin position="101"/>
        <end position="110"/>
    </location>
</feature>
<accession>A0A7E4V3M4</accession>
<feature type="compositionally biased region" description="Basic residues" evidence="1">
    <location>
        <begin position="268"/>
        <end position="280"/>
    </location>
</feature>
<proteinExistence type="predicted"/>
<feature type="compositionally biased region" description="Polar residues" evidence="1">
    <location>
        <begin position="126"/>
        <end position="148"/>
    </location>
</feature>
<keyword evidence="2" id="KW-1185">Reference proteome</keyword>
<reference evidence="3" key="2">
    <citation type="submission" date="2020-10" db="UniProtKB">
        <authorList>
            <consortium name="WormBaseParasite"/>
        </authorList>
    </citation>
    <scope>IDENTIFICATION</scope>
</reference>
<sequence>MESTDRNLKCIPTYPPLPPKLTTTHHANSAPTMIALSLGLSFRRLTKPVIPASGGKVLNGTKFVYLYQILTLSINQTQSDRLTDEHQVTSAGRSNRRKQSTADGPSSTPEFQMDSKKKPRAAKPAQQGSEKQPSNSDVVEGDQQNNSKPSKKEQKESYPEPKSIFASIYGPDVERYEAAKAAEAAGGEMSPCKAPSKENSDKPYARTPPPASRAQNLVPSKEVAEKRPRKSKKQNTNTRDVSKQSVDDARPPKKKNGLLNSIGGIFSSKRRKSKQKRTTRHASDERHNAPSKKEVSRSIDEADAEQIQKVVASDVPPTDDCRRTPSGNVPVVDPDFKRVSAEKN</sequence>
<evidence type="ECO:0000313" key="2">
    <source>
        <dbReference type="Proteomes" id="UP000492821"/>
    </source>
</evidence>
<feature type="region of interest" description="Disordered" evidence="1">
    <location>
        <begin position="78"/>
        <end position="344"/>
    </location>
</feature>
<name>A0A7E4V3M4_PANRE</name>
<feature type="compositionally biased region" description="Basic and acidic residues" evidence="1">
    <location>
        <begin position="240"/>
        <end position="251"/>
    </location>
</feature>
<dbReference type="WBParaSite" id="Pan_g16079.t2">
    <property type="protein sequence ID" value="Pan_g16079.t2"/>
    <property type="gene ID" value="Pan_g16079"/>
</dbReference>
<feature type="compositionally biased region" description="Basic and acidic residues" evidence="1">
    <location>
        <begin position="195"/>
        <end position="204"/>
    </location>
</feature>
<organism evidence="2 3">
    <name type="scientific">Panagrellus redivivus</name>
    <name type="common">Microworm</name>
    <dbReference type="NCBI Taxonomy" id="6233"/>
    <lineage>
        <taxon>Eukaryota</taxon>
        <taxon>Metazoa</taxon>
        <taxon>Ecdysozoa</taxon>
        <taxon>Nematoda</taxon>
        <taxon>Chromadorea</taxon>
        <taxon>Rhabditida</taxon>
        <taxon>Tylenchina</taxon>
        <taxon>Panagrolaimomorpha</taxon>
        <taxon>Panagrolaimoidea</taxon>
        <taxon>Panagrolaimidae</taxon>
        <taxon>Panagrellus</taxon>
    </lineage>
</organism>
<feature type="compositionally biased region" description="Basic and acidic residues" evidence="1">
    <location>
        <begin position="334"/>
        <end position="344"/>
    </location>
</feature>
<feature type="compositionally biased region" description="Basic and acidic residues" evidence="1">
    <location>
        <begin position="281"/>
        <end position="300"/>
    </location>
</feature>
<evidence type="ECO:0000256" key="1">
    <source>
        <dbReference type="SAM" id="MobiDB-lite"/>
    </source>
</evidence>
<dbReference type="Proteomes" id="UP000492821">
    <property type="component" value="Unassembled WGS sequence"/>
</dbReference>
<reference evidence="2" key="1">
    <citation type="journal article" date="2013" name="Genetics">
        <title>The draft genome and transcriptome of Panagrellus redivivus are shaped by the harsh demands of a free-living lifestyle.</title>
        <authorList>
            <person name="Srinivasan J."/>
            <person name="Dillman A.R."/>
            <person name="Macchietto M.G."/>
            <person name="Heikkinen L."/>
            <person name="Lakso M."/>
            <person name="Fracchia K.M."/>
            <person name="Antoshechkin I."/>
            <person name="Mortazavi A."/>
            <person name="Wong G."/>
            <person name="Sternberg P.W."/>
        </authorList>
    </citation>
    <scope>NUCLEOTIDE SEQUENCE [LARGE SCALE GENOMIC DNA]</scope>
    <source>
        <strain evidence="2">MT8872</strain>
    </source>
</reference>
<feature type="compositionally biased region" description="Basic and acidic residues" evidence="1">
    <location>
        <begin position="150"/>
        <end position="159"/>
    </location>
</feature>
<evidence type="ECO:0000313" key="3">
    <source>
        <dbReference type="WBParaSite" id="Pan_g16079.t2"/>
    </source>
</evidence>